<dbReference type="RefSeq" id="WP_322471929.1">
    <property type="nucleotide sequence ID" value="NZ_JBHRZG010000024.1"/>
</dbReference>
<name>A0ABV7ZCU3_9DEIO</name>
<dbReference type="InterPro" id="IPR037523">
    <property type="entry name" value="VOC_core"/>
</dbReference>
<protein>
    <submittedName>
        <fullName evidence="2">VOC family protein</fullName>
    </submittedName>
</protein>
<dbReference type="Proteomes" id="UP001595803">
    <property type="component" value="Unassembled WGS sequence"/>
</dbReference>
<dbReference type="EMBL" id="JBHRZG010000024">
    <property type="protein sequence ID" value="MFC3835208.1"/>
    <property type="molecule type" value="Genomic_DNA"/>
</dbReference>
<keyword evidence="3" id="KW-1185">Reference proteome</keyword>
<dbReference type="Gene3D" id="3.10.180.10">
    <property type="entry name" value="2,3-Dihydroxybiphenyl 1,2-Dioxygenase, domain 1"/>
    <property type="match status" value="1"/>
</dbReference>
<proteinExistence type="predicted"/>
<reference evidence="3" key="1">
    <citation type="journal article" date="2019" name="Int. J. Syst. Evol. Microbiol.">
        <title>The Global Catalogue of Microorganisms (GCM) 10K type strain sequencing project: providing services to taxonomists for standard genome sequencing and annotation.</title>
        <authorList>
            <consortium name="The Broad Institute Genomics Platform"/>
            <consortium name="The Broad Institute Genome Sequencing Center for Infectious Disease"/>
            <person name="Wu L."/>
            <person name="Ma J."/>
        </authorList>
    </citation>
    <scope>NUCLEOTIDE SEQUENCE [LARGE SCALE GENOMIC DNA]</scope>
    <source>
        <strain evidence="3">CCTCC AB 2017081</strain>
    </source>
</reference>
<dbReference type="Pfam" id="PF00903">
    <property type="entry name" value="Glyoxalase"/>
    <property type="match status" value="1"/>
</dbReference>
<gene>
    <name evidence="2" type="ORF">ACFOSB_20295</name>
</gene>
<feature type="domain" description="VOC" evidence="1">
    <location>
        <begin position="4"/>
        <end position="132"/>
    </location>
</feature>
<evidence type="ECO:0000259" key="1">
    <source>
        <dbReference type="PROSITE" id="PS51819"/>
    </source>
</evidence>
<evidence type="ECO:0000313" key="3">
    <source>
        <dbReference type="Proteomes" id="UP001595803"/>
    </source>
</evidence>
<evidence type="ECO:0000313" key="2">
    <source>
        <dbReference type="EMBL" id="MFC3835208.1"/>
    </source>
</evidence>
<dbReference type="InterPro" id="IPR029068">
    <property type="entry name" value="Glyas_Bleomycin-R_OHBP_Dase"/>
</dbReference>
<dbReference type="PROSITE" id="PS51819">
    <property type="entry name" value="VOC"/>
    <property type="match status" value="1"/>
</dbReference>
<organism evidence="2 3">
    <name type="scientific">Deinococcus rufus</name>
    <dbReference type="NCBI Taxonomy" id="2136097"/>
    <lineage>
        <taxon>Bacteria</taxon>
        <taxon>Thermotogati</taxon>
        <taxon>Deinococcota</taxon>
        <taxon>Deinococci</taxon>
        <taxon>Deinococcales</taxon>
        <taxon>Deinococcaceae</taxon>
        <taxon>Deinococcus</taxon>
    </lineage>
</organism>
<dbReference type="SUPFAM" id="SSF54593">
    <property type="entry name" value="Glyoxalase/Bleomycin resistance protein/Dihydroxybiphenyl dioxygenase"/>
    <property type="match status" value="1"/>
</dbReference>
<dbReference type="InterPro" id="IPR004360">
    <property type="entry name" value="Glyas_Fos-R_dOase_dom"/>
</dbReference>
<sequence length="134" mass="14859">MHVQLQSIAISVEDLDRAIDWWHRIFGFQVVTRTHLEALGADVAIIQGLDFRLELIQVPHAQRFDALFAAPPAHLLAIGAKALVLETGDLSSLTRILEEHGVTFLWQELALEIGVATAIRDSEGNLINIFQKTA</sequence>
<accession>A0ABV7ZCU3</accession>
<comment type="caution">
    <text evidence="2">The sequence shown here is derived from an EMBL/GenBank/DDBJ whole genome shotgun (WGS) entry which is preliminary data.</text>
</comment>